<keyword evidence="3" id="KW-1185">Reference proteome</keyword>
<reference evidence="2" key="1">
    <citation type="submission" date="2015-04" db="UniProtKB">
        <authorList>
            <consortium name="EnsemblPlants"/>
        </authorList>
    </citation>
    <scope>IDENTIFICATION</scope>
    <source>
        <strain evidence="2">SL10</strain>
    </source>
</reference>
<protein>
    <submittedName>
        <fullName evidence="2">Uncharacterized protein</fullName>
    </submittedName>
</protein>
<dbReference type="OMA" id="INSKSTX"/>
<feature type="region of interest" description="Disordered" evidence="1">
    <location>
        <begin position="1"/>
        <end position="26"/>
    </location>
</feature>
<proteinExistence type="predicted"/>
<evidence type="ECO:0000256" key="1">
    <source>
        <dbReference type="SAM" id="MobiDB-lite"/>
    </source>
</evidence>
<evidence type="ECO:0000313" key="3">
    <source>
        <dbReference type="Proteomes" id="UP000006591"/>
    </source>
</evidence>
<dbReference type="Proteomes" id="UP000006591">
    <property type="component" value="Chromosome 2"/>
</dbReference>
<reference evidence="2" key="2">
    <citation type="submission" date="2018-04" db="EMBL/GenBank/DDBJ databases">
        <title>OnivRS2 (Oryza nivara Reference Sequence Version 2).</title>
        <authorList>
            <person name="Zhang J."/>
            <person name="Kudrna D."/>
            <person name="Lee S."/>
            <person name="Talag J."/>
            <person name="Rajasekar S."/>
            <person name="Welchert J."/>
            <person name="Hsing Y.-I."/>
            <person name="Wing R.A."/>
        </authorList>
    </citation>
    <scope>NUCLEOTIDE SEQUENCE [LARGE SCALE GENOMIC DNA]</scope>
    <source>
        <strain evidence="2">SL10</strain>
    </source>
</reference>
<accession>A0A0E0G853</accession>
<evidence type="ECO:0000313" key="2">
    <source>
        <dbReference type="EnsemblPlants" id="ONIVA02G22400.1"/>
    </source>
</evidence>
<dbReference type="EnsemblPlants" id="ONIVA02G22400.1">
    <property type="protein sequence ID" value="ONIVA02G22400.1"/>
    <property type="gene ID" value="ONIVA02G22400"/>
</dbReference>
<dbReference type="AlphaFoldDB" id="A0A0E0G853"/>
<name>A0A0E0G853_ORYNI</name>
<dbReference type="Gramene" id="ONIVA02G22400.1">
    <property type="protein sequence ID" value="ONIVA02G22400.1"/>
    <property type="gene ID" value="ONIVA02G22400"/>
</dbReference>
<dbReference type="HOGENOM" id="CLU_1858353_0_0_1"/>
<feature type="region of interest" description="Disordered" evidence="1">
    <location>
        <begin position="106"/>
        <end position="148"/>
    </location>
</feature>
<organism evidence="2">
    <name type="scientific">Oryza nivara</name>
    <name type="common">Indian wild rice</name>
    <name type="synonym">Oryza sativa f. spontanea</name>
    <dbReference type="NCBI Taxonomy" id="4536"/>
    <lineage>
        <taxon>Eukaryota</taxon>
        <taxon>Viridiplantae</taxon>
        <taxon>Streptophyta</taxon>
        <taxon>Embryophyta</taxon>
        <taxon>Tracheophyta</taxon>
        <taxon>Spermatophyta</taxon>
        <taxon>Magnoliopsida</taxon>
        <taxon>Liliopsida</taxon>
        <taxon>Poales</taxon>
        <taxon>Poaceae</taxon>
        <taxon>BOP clade</taxon>
        <taxon>Oryzoideae</taxon>
        <taxon>Oryzeae</taxon>
        <taxon>Oryzinae</taxon>
        <taxon>Oryza</taxon>
    </lineage>
</organism>
<sequence length="148" mass="15562">MAGKQPVGKGGVRGGRERRTVAREAATAKVTTTTVVKAAMVGATTSMASVAWEAATGAVPPPPNLVPCCHVVTMMRLSIGVRPWPLYVCPVAVKTMKRCSLLPISVLPRSGEDDETGAARSSKQQVGREEKDGAGEDEEDTINSKSTR</sequence>